<comment type="caution">
    <text evidence="2">The sequence shown here is derived from an EMBL/GenBank/DDBJ whole genome shotgun (WGS) entry which is preliminary data.</text>
</comment>
<name>I3IJC1_9BACT</name>
<dbReference type="Proteomes" id="UP000002985">
    <property type="component" value="Unassembled WGS sequence"/>
</dbReference>
<dbReference type="AlphaFoldDB" id="I3IJC1"/>
<proteinExistence type="predicted"/>
<reference evidence="2 3" key="1">
    <citation type="journal article" date="2012" name="FEBS Lett.">
        <title>Anammox organism KSU-1 expresses a NirK-type copper-containing nitrite reductase instead of a NirS-type with cytochrome cd1.</title>
        <authorList>
            <person name="Hira D."/>
            <person name="Toh H."/>
            <person name="Migita C.T."/>
            <person name="Okubo H."/>
            <person name="Nishiyama T."/>
            <person name="Hattori M."/>
            <person name="Furukawa K."/>
            <person name="Fujii T."/>
        </authorList>
    </citation>
    <scope>NUCLEOTIDE SEQUENCE [LARGE SCALE GENOMIC DNA]</scope>
</reference>
<dbReference type="PROSITE" id="PS00092">
    <property type="entry name" value="N6_MTASE"/>
    <property type="match status" value="1"/>
</dbReference>
<evidence type="ECO:0000313" key="2">
    <source>
        <dbReference type="EMBL" id="GAB61816.1"/>
    </source>
</evidence>
<dbReference type="GO" id="GO:0008168">
    <property type="term" value="F:methyltransferase activity"/>
    <property type="evidence" value="ECO:0007669"/>
    <property type="project" value="UniProtKB-KW"/>
</dbReference>
<dbReference type="EMBL" id="BAFH01000003">
    <property type="protein sequence ID" value="GAB61816.1"/>
    <property type="molecule type" value="Genomic_DNA"/>
</dbReference>
<accession>I3IJC1</accession>
<dbReference type="GO" id="GO:0003676">
    <property type="term" value="F:nucleic acid binding"/>
    <property type="evidence" value="ECO:0007669"/>
    <property type="project" value="InterPro"/>
</dbReference>
<dbReference type="eggNOG" id="COG1743">
    <property type="taxonomic scope" value="Bacteria"/>
</dbReference>
<dbReference type="SUPFAM" id="SSF53335">
    <property type="entry name" value="S-adenosyl-L-methionine-dependent methyltransferases"/>
    <property type="match status" value="2"/>
</dbReference>
<keyword evidence="2" id="KW-0489">Methyltransferase</keyword>
<dbReference type="OrthoDB" id="9800801at2"/>
<dbReference type="InterPro" id="IPR002052">
    <property type="entry name" value="DNA_methylase_N6_adenine_CS"/>
</dbReference>
<protein>
    <submittedName>
        <fullName evidence="2">DNA methylase</fullName>
    </submittedName>
</protein>
<gene>
    <name evidence="2" type="ORF">KSU1_C0220</name>
</gene>
<dbReference type="GO" id="GO:0032259">
    <property type="term" value="P:methylation"/>
    <property type="evidence" value="ECO:0007669"/>
    <property type="project" value="UniProtKB-KW"/>
</dbReference>
<keyword evidence="2" id="KW-0808">Transferase</keyword>
<dbReference type="InterPro" id="IPR009537">
    <property type="entry name" value="DUF1156"/>
</dbReference>
<dbReference type="InterPro" id="IPR029063">
    <property type="entry name" value="SAM-dependent_MTases_sf"/>
</dbReference>
<feature type="domain" description="DUF1156" evidence="1">
    <location>
        <begin position="10"/>
        <end position="59"/>
    </location>
</feature>
<dbReference type="Gene3D" id="3.40.50.150">
    <property type="entry name" value="Vaccinia Virus protein VP39"/>
    <property type="match status" value="2"/>
</dbReference>
<keyword evidence="3" id="KW-1185">Reference proteome</keyword>
<organism evidence="2 3">
    <name type="scientific">Candidatus Jettenia caeni</name>
    <dbReference type="NCBI Taxonomy" id="247490"/>
    <lineage>
        <taxon>Bacteria</taxon>
        <taxon>Pseudomonadati</taxon>
        <taxon>Planctomycetota</taxon>
        <taxon>Candidatus Brocadiia</taxon>
        <taxon>Candidatus Brocadiales</taxon>
        <taxon>Candidatus Brocadiaceae</taxon>
        <taxon>Candidatus Jettenia</taxon>
    </lineage>
</organism>
<sequence>MTKRAIEESFPIVEINRLAVPERNAFKPIYQMHKWFARRASCVFRAILLASMKPIGTDIMEEFYKDHTNDPDTNNVKILDPFMGGGTTVVEALRLGCHVTGIDLNPVAWFIVKTEVEPVDIDRLMDAFKRLEERKTNSGKSVKEELLSHYKTECPCCEAGREGADIIYTFWVKSAICTNPNCKQEVPLFSNYTIAQKAPTIRYLPDYECRYCGKRFDMDIEPASLIAEKTLTTYNLKDASGELRSHKRWALRDNMTHRAICPWCSAENVQAKIKSLKKEKKKVPLTVLLCPHCYTVWQYRGTLPEDVSCPICKKDYNPNKGNVTEKGSFVCQSCGTKDKIINSIRKLPQEQLLPTRPYALEGYCLKCAGYGDEKDLFNNMIKTKKLSHSCNINKNNGKFFKRINPSDLKRYQDAEKRWEKEREALPYPRQEVPIGEKTKSGLIAHHYRYWHQMFNPRQLLCLSTLLKAIGEEEDQVLKEMLLSGFFNTLNNMSDFTSYIWQRDCTRQVFARHDFASKNTPCESSIWGAEMGMGSFSTYYNSVIEAKQFINKTWDYYKNDGENKKIENDGIKGDKDLHCFSSSNLTEAKKFNHVITDPPYAGNVNYSELADFFYVWLRLLLSKTYSHFSPDVTPKVEEIIVNPTRGKTAKDYKEGLTKVWRKCYEYLEYEGLMVFTFHHAEGSAWESLLESVCNAGFFIEAVYPIHGESESSLHLMDKQSISYDLIHVCKKRQDNGDIKKRSWAGVRHEIRTRAREEINRIEAGRYGSEKLLPADINIILIGKCLELYSKHYGSIIDHNGDVVPLQEALVSIRMMVEQLINTQHPLPSELEHIDPISYVYLTCLCDRKEIQSDEVHKATRGILEIDAMMKAGVIRKGRAKRGRTYEVKQPEERYKELQVLFKKDTKNFHQLKLFPEMEEERFDNVALVDVIHYLMGLANASENLTLWLNEFRQVIPQVRVALEYLKIRNRTFQEPINKILSLIEV</sequence>
<evidence type="ECO:0000259" key="1">
    <source>
        <dbReference type="Pfam" id="PF06634"/>
    </source>
</evidence>
<evidence type="ECO:0000313" key="3">
    <source>
        <dbReference type="Proteomes" id="UP000002985"/>
    </source>
</evidence>
<dbReference type="Pfam" id="PF06634">
    <property type="entry name" value="DUF1156"/>
    <property type="match status" value="1"/>
</dbReference>
<dbReference type="STRING" id="247490.KSU1_C0220"/>